<gene>
    <name evidence="1" type="ORF">RY831_31030</name>
</gene>
<keyword evidence="2" id="KW-1185">Reference proteome</keyword>
<dbReference type="Pfam" id="PF07277">
    <property type="entry name" value="SapC"/>
    <property type="match status" value="1"/>
</dbReference>
<name>A0ABU6JJD8_9BURK</name>
<comment type="caution">
    <text evidence="1">The sequence shown here is derived from an EMBL/GenBank/DDBJ whole genome shotgun (WGS) entry which is preliminary data.</text>
</comment>
<protein>
    <submittedName>
        <fullName evidence="1">SapC family protein</fullName>
    </submittedName>
</protein>
<evidence type="ECO:0000313" key="2">
    <source>
        <dbReference type="Proteomes" id="UP001352263"/>
    </source>
</evidence>
<proteinExistence type="predicted"/>
<dbReference type="Proteomes" id="UP001352263">
    <property type="component" value="Unassembled WGS sequence"/>
</dbReference>
<reference evidence="1 2" key="1">
    <citation type="submission" date="2023-10" db="EMBL/GenBank/DDBJ databases">
        <title>Noviherbaspirillum sp. CPCC 100848 genome assembly.</title>
        <authorList>
            <person name="Li X.Y."/>
            <person name="Fang X.M."/>
        </authorList>
    </citation>
    <scope>NUCLEOTIDE SEQUENCE [LARGE SCALE GENOMIC DNA]</scope>
    <source>
        <strain evidence="1 2">CPCC 100848</strain>
    </source>
</reference>
<evidence type="ECO:0000313" key="1">
    <source>
        <dbReference type="EMBL" id="MEC4723576.1"/>
    </source>
</evidence>
<dbReference type="InterPro" id="IPR010836">
    <property type="entry name" value="SapC"/>
</dbReference>
<dbReference type="EMBL" id="JAWIIV010000061">
    <property type="protein sequence ID" value="MEC4723576.1"/>
    <property type="molecule type" value="Genomic_DNA"/>
</dbReference>
<organism evidence="1 2">
    <name type="scientific">Noviherbaspirillum album</name>
    <dbReference type="NCBI Taxonomy" id="3080276"/>
    <lineage>
        <taxon>Bacteria</taxon>
        <taxon>Pseudomonadati</taxon>
        <taxon>Pseudomonadota</taxon>
        <taxon>Betaproteobacteria</taxon>
        <taxon>Burkholderiales</taxon>
        <taxon>Oxalobacteraceae</taxon>
        <taxon>Noviherbaspirillum</taxon>
    </lineage>
</organism>
<sequence>MTSIFARPLLPHEPRIVNELVQQELTDRYLMPVVAELEIFLLAVRTEVDAILQPRQPTKLGKPYPLGQCLEITQAVQKRLHRIDASGFDGIAAKGYAALSAFLRAGGSLRQIWGDLRGQFFQNAFLIGTLYVDVSNDTVVPTKPKVEILPFGKSQLMPVENYCHFKRIAESYWKDQVFPNHVLPELAPYCPLVNVNSFGQVRLCDSSGYMVALTRATAFQASEEVLRDSTMPADVFAFIAESLQHTKLRLASNPEQGRIEALIQSRMYRTKRWHQSDQQQDRIVDSVHDANRCLAKLVVHPSCASSVQQGIDRTGVELMVPPPSTLPKASSYVAVSKDRHANKCWRLNSSHHFAAPDTIVPLTAQELPQAVMALPVAFIASGEVFDLVAVQGLAPGRNTFVASDGRWLAAYIPAVYRTYPFKLANADDGQYVLCIDESSGLVTEGPDGETFFDVDGKPTQAVKEVLNSLTQQQANCKATAGICLVLQKHKLIQPWQLQVQTGEKTQPIEGLYRVDEAALNSLPAQAFIELRDTGALAAAYCQLLSMQNVQKLGLI</sequence>
<accession>A0ABU6JJD8</accession>
<dbReference type="RefSeq" id="WP_326510187.1">
    <property type="nucleotide sequence ID" value="NZ_JAWIIV010000061.1"/>
</dbReference>